<evidence type="ECO:0000313" key="2">
    <source>
        <dbReference type="EMBL" id="TDK65593.1"/>
    </source>
</evidence>
<dbReference type="PANTHER" id="PTHR42923">
    <property type="entry name" value="PROTOPORPHYRINOGEN OXIDASE"/>
    <property type="match status" value="1"/>
</dbReference>
<evidence type="ECO:0000313" key="3">
    <source>
        <dbReference type="Proteomes" id="UP000294829"/>
    </source>
</evidence>
<name>A0A4R5W0T8_9BURK</name>
<comment type="caution">
    <text evidence="2">The sequence shown here is derived from an EMBL/GenBank/DDBJ whole genome shotgun (WGS) entry which is preliminary data.</text>
</comment>
<dbReference type="PANTHER" id="PTHR42923:SF47">
    <property type="entry name" value="BLR3003 PROTEIN"/>
    <property type="match status" value="1"/>
</dbReference>
<dbReference type="Pfam" id="PF01593">
    <property type="entry name" value="Amino_oxidase"/>
    <property type="match status" value="1"/>
</dbReference>
<dbReference type="InterPro" id="IPR036188">
    <property type="entry name" value="FAD/NAD-bd_sf"/>
</dbReference>
<dbReference type="SUPFAM" id="SSF51905">
    <property type="entry name" value="FAD/NAD(P)-binding domain"/>
    <property type="match status" value="1"/>
</dbReference>
<dbReference type="InterPro" id="IPR017830">
    <property type="entry name" value="SQase_HpnE"/>
</dbReference>
<dbReference type="Gene3D" id="3.50.50.60">
    <property type="entry name" value="FAD/NAD(P)-binding domain"/>
    <property type="match status" value="1"/>
</dbReference>
<dbReference type="RefSeq" id="WP_133328648.1">
    <property type="nucleotide sequence ID" value="NZ_SMYL01000005.1"/>
</dbReference>
<dbReference type="GO" id="GO:0016491">
    <property type="term" value="F:oxidoreductase activity"/>
    <property type="evidence" value="ECO:0007669"/>
    <property type="project" value="InterPro"/>
</dbReference>
<protein>
    <submittedName>
        <fullName evidence="2">FAD-dependent oxidoreductase</fullName>
    </submittedName>
</protein>
<dbReference type="AlphaFoldDB" id="A0A4R5W0T8"/>
<gene>
    <name evidence="2" type="ORF">E2I14_11620</name>
</gene>
<keyword evidence="3" id="KW-1185">Reference proteome</keyword>
<organism evidence="2 3">
    <name type="scientific">Sapientia aquatica</name>
    <dbReference type="NCBI Taxonomy" id="1549640"/>
    <lineage>
        <taxon>Bacteria</taxon>
        <taxon>Pseudomonadati</taxon>
        <taxon>Pseudomonadota</taxon>
        <taxon>Betaproteobacteria</taxon>
        <taxon>Burkholderiales</taxon>
        <taxon>Oxalobacteraceae</taxon>
        <taxon>Sapientia</taxon>
    </lineage>
</organism>
<reference evidence="2 3" key="1">
    <citation type="submission" date="2019-03" db="EMBL/GenBank/DDBJ databases">
        <title>Sapientia aquatica gen. nov., sp. nov., isolated from a crater lake.</title>
        <authorList>
            <person name="Felfoldi T."/>
            <person name="Szabo A."/>
            <person name="Toth E."/>
            <person name="Schumann P."/>
            <person name="Keki Z."/>
            <person name="Marialigeti K."/>
            <person name="Mathe I."/>
        </authorList>
    </citation>
    <scope>NUCLEOTIDE SEQUENCE [LARGE SCALE GENOMIC DNA]</scope>
    <source>
        <strain evidence="2 3">SA-152</strain>
    </source>
</reference>
<feature type="domain" description="Amine oxidase" evidence="1">
    <location>
        <begin position="11"/>
        <end position="437"/>
    </location>
</feature>
<dbReference type="Proteomes" id="UP000294829">
    <property type="component" value="Unassembled WGS sequence"/>
</dbReference>
<dbReference type="EMBL" id="SMYL01000005">
    <property type="protein sequence ID" value="TDK65593.1"/>
    <property type="molecule type" value="Genomic_DNA"/>
</dbReference>
<dbReference type="InterPro" id="IPR002937">
    <property type="entry name" value="Amino_oxidase"/>
</dbReference>
<proteinExistence type="predicted"/>
<dbReference type="NCBIfam" id="TIGR03467">
    <property type="entry name" value="HpnE"/>
    <property type="match status" value="1"/>
</dbReference>
<evidence type="ECO:0000259" key="1">
    <source>
        <dbReference type="Pfam" id="PF01593"/>
    </source>
</evidence>
<dbReference type="InterPro" id="IPR050464">
    <property type="entry name" value="Zeta_carotene_desat/Oxidored"/>
</dbReference>
<sequence length="440" mass="48085">MKYAVIGAGWAGCSAAVELAKRGHQVHLFEAARTLGGRARQVHLHGIDCDNGQHILLGAYEATLNLLNTLGVDPDAALLRLPLQMYYPDQSGGMQFIAPKLPAPFHLIAALLRAKGLQREDKMSLARFSSAARWMDWQLYTDCSVAELLERFDQTERLIQLMWQPLCIAALNTPIERASAQVFLAVLKDSLGARRKASDMLIARTDLSHLLPQPAADYIQVRGGQVHVGCAVQSVTPIDQQWQLDFNPNIQQEAMRFDGVVIATNAEAASTLLMQLNLADHIPAFDYEPITTCYLKYQAGTRLPRPFLALLENQAEHRWGQFVFDRGQFDGSNGGLQDGLFAVVISTSGLATESGHAELALQCAKQLAHDFNNPQLATPEWSQVITEKRATFACTPALARPSNQLPLAGLALAGDYTESPYPATLETAVKSGQAAARLFG</sequence>
<dbReference type="OrthoDB" id="7849608at2"/>
<accession>A0A4R5W0T8</accession>